<dbReference type="Proteomes" id="UP000463931">
    <property type="component" value="Chromosome"/>
</dbReference>
<protein>
    <submittedName>
        <fullName evidence="2">ImmA/IrrE family metallo-endopeptidase</fullName>
    </submittedName>
</protein>
<organism evidence="2 3">
    <name type="scientific">Ligilactobacillus murinus</name>
    <dbReference type="NCBI Taxonomy" id="1622"/>
    <lineage>
        <taxon>Bacteria</taxon>
        <taxon>Bacillati</taxon>
        <taxon>Bacillota</taxon>
        <taxon>Bacilli</taxon>
        <taxon>Lactobacillales</taxon>
        <taxon>Lactobacillaceae</taxon>
        <taxon>Ligilactobacillus</taxon>
    </lineage>
</organism>
<feature type="domain" description="IrrE N-terminal-like" evidence="1">
    <location>
        <begin position="32"/>
        <end position="122"/>
    </location>
</feature>
<dbReference type="Pfam" id="PF06114">
    <property type="entry name" value="Peptidase_M78"/>
    <property type="match status" value="1"/>
</dbReference>
<dbReference type="InterPro" id="IPR010359">
    <property type="entry name" value="IrrE_HExxH"/>
</dbReference>
<dbReference type="AlphaFoldDB" id="A0AAE6WG85"/>
<evidence type="ECO:0000313" key="3">
    <source>
        <dbReference type="Proteomes" id="UP000463931"/>
    </source>
</evidence>
<reference evidence="2 3" key="1">
    <citation type="journal article" date="2019" name="Nat. Med.">
        <title>Preventing dysbiosis of the neonatal mouse intestinal microbiome protects against late-onset sepsis.</title>
        <authorList>
            <person name="Singer J.R."/>
            <person name="Blosser E.G."/>
            <person name="Zindl C.L."/>
            <person name="Silberger D.J."/>
            <person name="Conlan S."/>
            <person name="Laufer V.A."/>
            <person name="DiToro D."/>
            <person name="Deming C."/>
            <person name="Kumar R."/>
            <person name="Morrow C.D."/>
            <person name="Segre J.A."/>
            <person name="Gray M.J."/>
            <person name="Randolph D.A."/>
            <person name="Weaver C.T."/>
        </authorList>
    </citation>
    <scope>NUCLEOTIDE SEQUENCE [LARGE SCALE GENOMIC DNA]</scope>
    <source>
        <strain evidence="2 3">V10</strain>
    </source>
</reference>
<name>A0AAE6WG85_9LACO</name>
<evidence type="ECO:0000313" key="2">
    <source>
        <dbReference type="EMBL" id="QIA90151.1"/>
    </source>
</evidence>
<dbReference type="EMBL" id="CP040852">
    <property type="protein sequence ID" value="QIA90151.1"/>
    <property type="molecule type" value="Genomic_DNA"/>
</dbReference>
<sequence length="151" mass="18007">MDRMENLMSQYTYLTFRFEKEMPRALPGLIVGDFVLINPNRSKTKQYETLIEEIGHYEKSVGNISDYSDPDSKKQEAEARRWAYTHAVTLDELIYCYEHHLHTIDDITEHLEISAEYLNAALEVYRQKHGEQFYYHHYHFDLRSGLNIDKL</sequence>
<proteinExistence type="predicted"/>
<accession>A0AAE6WG85</accession>
<gene>
    <name evidence="2" type="ORF">FEE40_08335</name>
</gene>
<evidence type="ECO:0000259" key="1">
    <source>
        <dbReference type="Pfam" id="PF06114"/>
    </source>
</evidence>